<feature type="compositionally biased region" description="Basic residues" evidence="1">
    <location>
        <begin position="1"/>
        <end position="39"/>
    </location>
</feature>
<feature type="non-terminal residue" evidence="2">
    <location>
        <position position="45"/>
    </location>
</feature>
<accession>A0A6J4II77</accession>
<dbReference type="EMBL" id="CADCTI010000182">
    <property type="protein sequence ID" value="CAA9253488.1"/>
    <property type="molecule type" value="Genomic_DNA"/>
</dbReference>
<gene>
    <name evidence="2" type="ORF">AVDCRST_MAG57-2236</name>
</gene>
<feature type="region of interest" description="Disordered" evidence="1">
    <location>
        <begin position="1"/>
        <end position="45"/>
    </location>
</feature>
<evidence type="ECO:0000256" key="1">
    <source>
        <dbReference type="SAM" id="MobiDB-lite"/>
    </source>
</evidence>
<reference evidence="2" key="1">
    <citation type="submission" date="2020-02" db="EMBL/GenBank/DDBJ databases">
        <authorList>
            <person name="Meier V. D."/>
        </authorList>
    </citation>
    <scope>NUCLEOTIDE SEQUENCE</scope>
    <source>
        <strain evidence="2">AVDCRST_MAG57</strain>
    </source>
</reference>
<feature type="non-terminal residue" evidence="2">
    <location>
        <position position="1"/>
    </location>
</feature>
<name>A0A6J4II77_9ACTN</name>
<organism evidence="2">
    <name type="scientific">uncultured Blastococcus sp</name>
    <dbReference type="NCBI Taxonomy" id="217144"/>
    <lineage>
        <taxon>Bacteria</taxon>
        <taxon>Bacillati</taxon>
        <taxon>Actinomycetota</taxon>
        <taxon>Actinomycetes</taxon>
        <taxon>Geodermatophilales</taxon>
        <taxon>Geodermatophilaceae</taxon>
        <taxon>Blastococcus</taxon>
        <taxon>environmental samples</taxon>
    </lineage>
</organism>
<evidence type="ECO:0000313" key="2">
    <source>
        <dbReference type="EMBL" id="CAA9253488.1"/>
    </source>
</evidence>
<sequence length="45" mass="5060">DGRRPVPVHRPRRTGGRRGAAGRRGRPGRHQPRPRRPRARGPAAH</sequence>
<dbReference type="AlphaFoldDB" id="A0A6J4II77"/>
<protein>
    <submittedName>
        <fullName evidence="2">Uncharacterized protein</fullName>
    </submittedName>
</protein>
<proteinExistence type="predicted"/>